<evidence type="ECO:0000259" key="4">
    <source>
        <dbReference type="PROSITE" id="PS50240"/>
    </source>
</evidence>
<evidence type="ECO:0000256" key="3">
    <source>
        <dbReference type="SAM" id="SignalP"/>
    </source>
</evidence>
<dbReference type="PROSITE" id="PS50240">
    <property type="entry name" value="TRYPSIN_DOM"/>
    <property type="match status" value="1"/>
</dbReference>
<dbReference type="InterPro" id="IPR051487">
    <property type="entry name" value="Ser/Thr_Proteases_Immune/Dev"/>
</dbReference>
<evidence type="ECO:0000256" key="1">
    <source>
        <dbReference type="ARBA" id="ARBA00023157"/>
    </source>
</evidence>
<name>A0ABM4TRF6_DROSZ</name>
<dbReference type="Pfam" id="PF00089">
    <property type="entry name" value="Trypsin"/>
    <property type="match status" value="1"/>
</dbReference>
<feature type="signal peptide" evidence="3">
    <location>
        <begin position="1"/>
        <end position="24"/>
    </location>
</feature>
<dbReference type="SUPFAM" id="SSF50494">
    <property type="entry name" value="Trypsin-like serine proteases"/>
    <property type="match status" value="1"/>
</dbReference>
<feature type="domain" description="Peptidase S1" evidence="4">
    <location>
        <begin position="21"/>
        <end position="300"/>
    </location>
</feature>
<dbReference type="InterPro" id="IPR009003">
    <property type="entry name" value="Peptidase_S1_PA"/>
</dbReference>
<keyword evidence="5" id="KW-1185">Reference proteome</keyword>
<reference evidence="6" key="1">
    <citation type="submission" date="2025-08" db="UniProtKB">
        <authorList>
            <consortium name="RefSeq"/>
        </authorList>
    </citation>
    <scope>IDENTIFICATION</scope>
</reference>
<keyword evidence="3" id="KW-0732">Signal</keyword>
<sequence>MLGGVNVFYVVFGVLPVFLKAIHGQEECGRLRESQLYDRNEITSPDEYTWIGRVGYENSDNGTIEFHCLSVLIHRQFAILPAHCLLNIPNSDATFILFGDWQAQQNYTEGDCRKVKEFSQCTTPPQMVDIEELVVHPQYKSSKTLDGLNFNIALAKLERIVEFTDFVQPICLPPVGEDKDKHIGQRLEWAGFGKARDVENLDDKWRVKTQLQIASLQFCNSKIWNRRPLFENHLCSVGDKKGDLLWGSPLMAFEVLDGKPRNFYLVGIQISSISAPGEDLDSFLFMRILPFRSWIQKNIKYN</sequence>
<dbReference type="SMART" id="SM00020">
    <property type="entry name" value="Tryp_SPc"/>
    <property type="match status" value="1"/>
</dbReference>
<keyword evidence="1" id="KW-1015">Disulfide bond</keyword>
<dbReference type="Gene3D" id="2.40.10.10">
    <property type="entry name" value="Trypsin-like serine proteases"/>
    <property type="match status" value="1"/>
</dbReference>
<proteinExistence type="inferred from homology"/>
<evidence type="ECO:0000313" key="6">
    <source>
        <dbReference type="RefSeq" id="XP_070852555.1"/>
    </source>
</evidence>
<dbReference type="PANTHER" id="PTHR24256">
    <property type="entry name" value="TRYPTASE-RELATED"/>
    <property type="match status" value="1"/>
</dbReference>
<gene>
    <name evidence="6" type="primary">LOC108010259</name>
</gene>
<evidence type="ECO:0000256" key="2">
    <source>
        <dbReference type="ARBA" id="ARBA00024195"/>
    </source>
</evidence>
<dbReference type="InterPro" id="IPR001254">
    <property type="entry name" value="Trypsin_dom"/>
</dbReference>
<dbReference type="RefSeq" id="XP_070852555.1">
    <property type="nucleotide sequence ID" value="XM_070996454.1"/>
</dbReference>
<comment type="similarity">
    <text evidence="2">Belongs to the peptidase S1 family. CLIP subfamily.</text>
</comment>
<accession>A0ABM4TRF6</accession>
<dbReference type="InterPro" id="IPR043504">
    <property type="entry name" value="Peptidase_S1_PA_chymotrypsin"/>
</dbReference>
<dbReference type="GeneID" id="108010259"/>
<protein>
    <submittedName>
        <fullName evidence="6">Melanization protease 1-like</fullName>
    </submittedName>
</protein>
<organism evidence="5 6">
    <name type="scientific">Drosophila suzukii</name>
    <name type="common">Spotted-wing drosophila fruit fly</name>
    <dbReference type="NCBI Taxonomy" id="28584"/>
    <lineage>
        <taxon>Eukaryota</taxon>
        <taxon>Metazoa</taxon>
        <taxon>Ecdysozoa</taxon>
        <taxon>Arthropoda</taxon>
        <taxon>Hexapoda</taxon>
        <taxon>Insecta</taxon>
        <taxon>Pterygota</taxon>
        <taxon>Neoptera</taxon>
        <taxon>Endopterygota</taxon>
        <taxon>Diptera</taxon>
        <taxon>Brachycera</taxon>
        <taxon>Muscomorpha</taxon>
        <taxon>Ephydroidea</taxon>
        <taxon>Drosophilidae</taxon>
        <taxon>Drosophila</taxon>
        <taxon>Sophophora</taxon>
    </lineage>
</organism>
<dbReference type="Proteomes" id="UP001652628">
    <property type="component" value="Chromosome 2L"/>
</dbReference>
<feature type="chain" id="PRO_5046765046" evidence="3">
    <location>
        <begin position="25"/>
        <end position="302"/>
    </location>
</feature>
<evidence type="ECO:0000313" key="5">
    <source>
        <dbReference type="Proteomes" id="UP001652628"/>
    </source>
</evidence>